<feature type="domain" description="Secretion system C-terminal sorting" evidence="2">
    <location>
        <begin position="685"/>
        <end position="750"/>
    </location>
</feature>
<evidence type="ECO:0000313" key="3">
    <source>
        <dbReference type="EMBL" id="MBG8552194.1"/>
    </source>
</evidence>
<reference evidence="3 4" key="1">
    <citation type="submission" date="2020-11" db="EMBL/GenBank/DDBJ databases">
        <title>Hymenobacter sp.</title>
        <authorList>
            <person name="Kim M.K."/>
        </authorList>
    </citation>
    <scope>NUCLEOTIDE SEQUENCE [LARGE SCALE GENOMIC DNA]</scope>
    <source>
        <strain evidence="3 4">BT594</strain>
    </source>
</reference>
<accession>A0ABS0KYC2</accession>
<organism evidence="3 4">
    <name type="scientific">Hymenobacter guriensis</name>
    <dbReference type="NCBI Taxonomy" id="2793065"/>
    <lineage>
        <taxon>Bacteria</taxon>
        <taxon>Pseudomonadati</taxon>
        <taxon>Bacteroidota</taxon>
        <taxon>Cytophagia</taxon>
        <taxon>Cytophagales</taxon>
        <taxon>Hymenobacteraceae</taxon>
        <taxon>Hymenobacter</taxon>
    </lineage>
</organism>
<dbReference type="EMBL" id="JADWYK010000001">
    <property type="protein sequence ID" value="MBG8552194.1"/>
    <property type="molecule type" value="Genomic_DNA"/>
</dbReference>
<proteinExistence type="predicted"/>
<keyword evidence="4" id="KW-1185">Reference proteome</keyword>
<dbReference type="RefSeq" id="WP_196953240.1">
    <property type="nucleotide sequence ID" value="NZ_JADWYK010000001.1"/>
</dbReference>
<comment type="caution">
    <text evidence="3">The sequence shown here is derived from an EMBL/GenBank/DDBJ whole genome shotgun (WGS) entry which is preliminary data.</text>
</comment>
<feature type="signal peptide" evidence="1">
    <location>
        <begin position="1"/>
        <end position="37"/>
    </location>
</feature>
<protein>
    <submittedName>
        <fullName evidence="3">T9SS type A sorting domain-containing protein</fullName>
    </submittedName>
</protein>
<feature type="chain" id="PRO_5047289095" evidence="1">
    <location>
        <begin position="38"/>
        <end position="764"/>
    </location>
</feature>
<name>A0ABS0KYC2_9BACT</name>
<dbReference type="Pfam" id="PF18962">
    <property type="entry name" value="Por_Secre_tail"/>
    <property type="match status" value="1"/>
</dbReference>
<evidence type="ECO:0000256" key="1">
    <source>
        <dbReference type="SAM" id="SignalP"/>
    </source>
</evidence>
<gene>
    <name evidence="3" type="ORF">I5L79_01470</name>
</gene>
<sequence>MTTTTPVPFRMARPPLRAFRALLALFLVGLTLPQAQAQENTTITSSSIIIDRGGPTGNETFGGKNGLPAPAFQGRNLGSFDISRFATRLLLNGGTLTTQESAPDVVNSTSLSYRVRAAGSGGNLLSGSFALPQISTEAGARMFAATAANTSLLTGLTAGSYVLSVQLVAEGVQAGDEGGAFVISDPQFRFYEATFTVTGVAPSEPANSTTWTGGKNDNWFDADNWTQDVPTATKDATVPNFGSGSTVAYPNIYSNAAKPATITTTRIQNPDGTFTDVQTITPGYDNSGSGPALTHTLTMQGSNQLQRSLVRLLVGRLQVYGDFNNQQDSFVQRDNTVVSFAGGNQTISGSASGFTGVEIDGGGLKTLTTSFTILPGSTLQFISGVLQTNVSNVNVEFVELAPATVSNGVMTPSGQLAGETDLSHLRGFLKTTQLAEAGIAQNFGNSGLSLTFSGNGPGNVSITRNTSLNYGTINNGTNGNPSIRRVYGVRPSNPHLTDGGLRATLVFQYLDDETRNLTPGNQRLTEAEFALFLSTSSGDIFGQLGRDGLNTTTNQLTKNNVTSFGTFTLSEATEPLPVTLTAFSAKREDTNAVLNWQTATELNSRGFEVQVSTDGRQFRVLAFVPSQSATSTSLSTYRYVDTETGKQGIRYYRLRQVDLDGKATFYGSKAVSFAAHPAVAARLEVFPNPFTNTIYLTASSVETGPGELTLLDLTGRIVRQQTSTLGDGSNNLTLANLSGLPAGVYLVRLTPFGGKAQTTRVLKQ</sequence>
<dbReference type="InterPro" id="IPR026444">
    <property type="entry name" value="Secre_tail"/>
</dbReference>
<dbReference type="Proteomes" id="UP000601099">
    <property type="component" value="Unassembled WGS sequence"/>
</dbReference>
<dbReference type="NCBIfam" id="TIGR04183">
    <property type="entry name" value="Por_Secre_tail"/>
    <property type="match status" value="1"/>
</dbReference>
<evidence type="ECO:0000313" key="4">
    <source>
        <dbReference type="Proteomes" id="UP000601099"/>
    </source>
</evidence>
<evidence type="ECO:0000259" key="2">
    <source>
        <dbReference type="Pfam" id="PF18962"/>
    </source>
</evidence>
<keyword evidence="1" id="KW-0732">Signal</keyword>